<gene>
    <name evidence="3" type="ORF">B0I10_105135</name>
</gene>
<reference evidence="3 4" key="1">
    <citation type="submission" date="2018-06" db="EMBL/GenBank/DDBJ databases">
        <title>Genomic Encyclopedia of Type Strains, Phase III (KMG-III): the genomes of soil and plant-associated and newly described type strains.</title>
        <authorList>
            <person name="Whitman W."/>
        </authorList>
    </citation>
    <scope>NUCLEOTIDE SEQUENCE [LARGE SCALE GENOMIC DNA]</scope>
    <source>
        <strain evidence="3 4">CGMCC 1.12504</strain>
    </source>
</reference>
<sequence>MTNFQLMQFKHPEILYFLFLLVLPILVHLFQLRRFKKEYFTNVKFLKELSIQTRKSSQLKKWLLLATRLLLLTAMIIAFAQPFFKAKDSKGVTNELYLVVDNSFSMQAKGKQGELLKRAVQELLEKTPENTTFSLLTNDDVYWNTDIKSIQKELMNLEYSATSFQLDQSLTKIKSRKTPFNKDVVVITDAINLQSNQLKTIDETINPIFILPKAEQKNNVSVDSVYLQQTLDNFYEIGVKLKSYGKSEQEIPVAIYNQKQLIAKTQVKLNQAEKELFFTIPKADFNGYVFIDEPGLSYDNYYYFSISKPEKASVLAIGEADKNQFLTKIYTENEFVFLQYELKSLDYNLLDKQDAIIINEIKEIPQALQTTLKAFYEKGGNIIFIPSEENNVANINSLLQNFGSFSVNDLIKTEKQITTISFAHPLYSGVFEKKAANFQYPNTKKSFSLKSAYPSILTYEDQNPFLTVVSNSLGSFYVFSAPINKVNSNFKNSPLIVPTFYNMAFQSAKTGINALTVGNSSPITIDQLLAKDEIISVISSDKKSEKFIPQQQILNNKVKLTFAESPSKAGNYNAQKDNTTIKNISFNYSRTESDLGLDNSNLLESYENGNSIETVFDALQTNRTNNVLWKWFVILTLLFVVLEILIQKFVK</sequence>
<accession>A0A328WVL5</accession>
<dbReference type="InterPro" id="IPR024163">
    <property type="entry name" value="Aerotolerance_reg_N"/>
</dbReference>
<feature type="domain" description="Aerotolerance regulator N-terminal" evidence="2">
    <location>
        <begin position="7"/>
        <end position="82"/>
    </location>
</feature>
<evidence type="ECO:0000313" key="4">
    <source>
        <dbReference type="Proteomes" id="UP000249518"/>
    </source>
</evidence>
<feature type="transmembrane region" description="Helical" evidence="1">
    <location>
        <begin position="14"/>
        <end position="32"/>
    </location>
</feature>
<keyword evidence="1" id="KW-1133">Transmembrane helix</keyword>
<dbReference type="Pfam" id="PF07584">
    <property type="entry name" value="BatA"/>
    <property type="match status" value="1"/>
</dbReference>
<name>A0A328WVL5_9FLAO</name>
<dbReference type="InterPro" id="IPR011933">
    <property type="entry name" value="Double_TM_dom"/>
</dbReference>
<dbReference type="NCBIfam" id="TIGR02226">
    <property type="entry name" value="two_anch"/>
    <property type="match status" value="1"/>
</dbReference>
<dbReference type="SUPFAM" id="SSF53300">
    <property type="entry name" value="vWA-like"/>
    <property type="match status" value="1"/>
</dbReference>
<protein>
    <submittedName>
        <fullName evidence="3">Putative membrane protein (TIGR02226 family)</fullName>
    </submittedName>
</protein>
<organism evidence="3 4">
    <name type="scientific">Flavobacterium lacus</name>
    <dbReference type="NCBI Taxonomy" id="1353778"/>
    <lineage>
        <taxon>Bacteria</taxon>
        <taxon>Pseudomonadati</taxon>
        <taxon>Bacteroidota</taxon>
        <taxon>Flavobacteriia</taxon>
        <taxon>Flavobacteriales</taxon>
        <taxon>Flavobacteriaceae</taxon>
        <taxon>Flavobacterium</taxon>
    </lineage>
</organism>
<proteinExistence type="predicted"/>
<dbReference type="AlphaFoldDB" id="A0A328WVL5"/>
<dbReference type="EMBL" id="QLSV01000005">
    <property type="protein sequence ID" value="RAR48527.1"/>
    <property type="molecule type" value="Genomic_DNA"/>
</dbReference>
<dbReference type="InterPro" id="IPR036465">
    <property type="entry name" value="vWFA_dom_sf"/>
</dbReference>
<keyword evidence="1" id="KW-0472">Membrane</keyword>
<comment type="caution">
    <text evidence="3">The sequence shown here is derived from an EMBL/GenBank/DDBJ whole genome shotgun (WGS) entry which is preliminary data.</text>
</comment>
<dbReference type="Proteomes" id="UP000249518">
    <property type="component" value="Unassembled WGS sequence"/>
</dbReference>
<feature type="transmembrane region" description="Helical" evidence="1">
    <location>
        <begin position="62"/>
        <end position="84"/>
    </location>
</feature>
<dbReference type="PANTHER" id="PTHR37464">
    <property type="entry name" value="BLL2463 PROTEIN"/>
    <property type="match status" value="1"/>
</dbReference>
<keyword evidence="1" id="KW-0812">Transmembrane</keyword>
<evidence type="ECO:0000259" key="2">
    <source>
        <dbReference type="Pfam" id="PF07584"/>
    </source>
</evidence>
<dbReference type="Gene3D" id="3.40.50.410">
    <property type="entry name" value="von Willebrand factor, type A domain"/>
    <property type="match status" value="1"/>
</dbReference>
<dbReference type="SUPFAM" id="SSF52317">
    <property type="entry name" value="Class I glutamine amidotransferase-like"/>
    <property type="match status" value="1"/>
</dbReference>
<dbReference type="InterPro" id="IPR029062">
    <property type="entry name" value="Class_I_gatase-like"/>
</dbReference>
<keyword evidence="4" id="KW-1185">Reference proteome</keyword>
<evidence type="ECO:0000256" key="1">
    <source>
        <dbReference type="SAM" id="Phobius"/>
    </source>
</evidence>
<feature type="transmembrane region" description="Helical" evidence="1">
    <location>
        <begin position="628"/>
        <end position="646"/>
    </location>
</feature>
<evidence type="ECO:0000313" key="3">
    <source>
        <dbReference type="EMBL" id="RAR48527.1"/>
    </source>
</evidence>
<dbReference type="PANTHER" id="PTHR37464:SF1">
    <property type="entry name" value="BLL2463 PROTEIN"/>
    <property type="match status" value="1"/>
</dbReference>